<keyword evidence="2" id="KW-0285">Flavoprotein</keyword>
<protein>
    <submittedName>
        <fullName evidence="8">12-oxophytodienoate reductase</fullName>
    </submittedName>
</protein>
<dbReference type="EMBL" id="BMYV01000001">
    <property type="protein sequence ID" value="GGX64160.1"/>
    <property type="molecule type" value="Genomic_DNA"/>
</dbReference>
<dbReference type="Pfam" id="PF00724">
    <property type="entry name" value="Oxidored_FMN"/>
    <property type="match status" value="1"/>
</dbReference>
<dbReference type="FunFam" id="3.20.20.70:FF:000262">
    <property type="entry name" value="NADH:flavin oxidoreductase"/>
    <property type="match status" value="1"/>
</dbReference>
<dbReference type="GO" id="GO:0010181">
    <property type="term" value="F:FMN binding"/>
    <property type="evidence" value="ECO:0007669"/>
    <property type="project" value="InterPro"/>
</dbReference>
<comment type="cofactor">
    <cofactor evidence="1">
        <name>FMN</name>
        <dbReference type="ChEBI" id="CHEBI:58210"/>
    </cofactor>
</comment>
<feature type="region of interest" description="Disordered" evidence="6">
    <location>
        <begin position="107"/>
        <end position="139"/>
    </location>
</feature>
<dbReference type="CDD" id="cd04747">
    <property type="entry name" value="OYE_like_5_FMN"/>
    <property type="match status" value="1"/>
</dbReference>
<keyword evidence="3" id="KW-0288">FMN</keyword>
<feature type="domain" description="NADH:flavin oxidoreductase/NADH oxidase N-terminal" evidence="7">
    <location>
        <begin position="5"/>
        <end position="354"/>
    </location>
</feature>
<dbReference type="InterPro" id="IPR044152">
    <property type="entry name" value="YqjM-like"/>
</dbReference>
<dbReference type="GO" id="GO:0003959">
    <property type="term" value="F:NADPH dehydrogenase activity"/>
    <property type="evidence" value="ECO:0007669"/>
    <property type="project" value="InterPro"/>
</dbReference>
<dbReference type="InterPro" id="IPR013785">
    <property type="entry name" value="Aldolase_TIM"/>
</dbReference>
<gene>
    <name evidence="8" type="ORF">GCM10011309_12780</name>
</gene>
<dbReference type="PANTHER" id="PTHR43303">
    <property type="entry name" value="NADPH DEHYDROGENASE C23G7.10C-RELATED"/>
    <property type="match status" value="1"/>
</dbReference>
<comment type="caution">
    <text evidence="8">The sequence shown here is derived from an EMBL/GenBank/DDBJ whole genome shotgun (WGS) entry which is preliminary data.</text>
</comment>
<keyword evidence="9" id="KW-1185">Reference proteome</keyword>
<dbReference type="Gene3D" id="3.20.20.70">
    <property type="entry name" value="Aldolase class I"/>
    <property type="match status" value="1"/>
</dbReference>
<evidence type="ECO:0000313" key="8">
    <source>
        <dbReference type="EMBL" id="GGX64160.1"/>
    </source>
</evidence>
<evidence type="ECO:0000313" key="9">
    <source>
        <dbReference type="Proteomes" id="UP000600865"/>
    </source>
</evidence>
<feature type="compositionally biased region" description="Polar residues" evidence="6">
    <location>
        <begin position="122"/>
        <end position="133"/>
    </location>
</feature>
<dbReference type="InterPro" id="IPR001155">
    <property type="entry name" value="OxRdtase_FMN_N"/>
</dbReference>
<reference evidence="8 9" key="1">
    <citation type="journal article" date="2014" name="Int. J. Syst. Evol. Microbiol.">
        <title>Complete genome sequence of Corynebacterium casei LMG S-19264T (=DSM 44701T), isolated from a smear-ripened cheese.</title>
        <authorList>
            <consortium name="US DOE Joint Genome Institute (JGI-PGF)"/>
            <person name="Walter F."/>
            <person name="Albersmeier A."/>
            <person name="Kalinowski J."/>
            <person name="Ruckert C."/>
        </authorList>
    </citation>
    <scope>NUCLEOTIDE SEQUENCE [LARGE SCALE GENOMIC DNA]</scope>
    <source>
        <strain evidence="8 9">KCTC 23968</strain>
    </source>
</reference>
<dbReference type="AlphaFoldDB" id="A0A918KK92"/>
<dbReference type="SUPFAM" id="SSF51395">
    <property type="entry name" value="FMN-linked oxidoreductases"/>
    <property type="match status" value="1"/>
</dbReference>
<evidence type="ECO:0000256" key="1">
    <source>
        <dbReference type="ARBA" id="ARBA00001917"/>
    </source>
</evidence>
<proteinExistence type="predicted"/>
<evidence type="ECO:0000256" key="2">
    <source>
        <dbReference type="ARBA" id="ARBA00022630"/>
    </source>
</evidence>
<evidence type="ECO:0000256" key="3">
    <source>
        <dbReference type="ARBA" id="ARBA00022643"/>
    </source>
</evidence>
<dbReference type="Proteomes" id="UP000600865">
    <property type="component" value="Unassembled WGS sequence"/>
</dbReference>
<name>A0A918KK92_9PROT</name>
<dbReference type="GO" id="GO:0050661">
    <property type="term" value="F:NADP binding"/>
    <property type="evidence" value="ECO:0007669"/>
    <property type="project" value="InterPro"/>
</dbReference>
<evidence type="ECO:0000256" key="4">
    <source>
        <dbReference type="ARBA" id="ARBA00022857"/>
    </source>
</evidence>
<organism evidence="8 9">
    <name type="scientific">Litorimonas cladophorae</name>
    <dbReference type="NCBI Taxonomy" id="1220491"/>
    <lineage>
        <taxon>Bacteria</taxon>
        <taxon>Pseudomonadati</taxon>
        <taxon>Pseudomonadota</taxon>
        <taxon>Alphaproteobacteria</taxon>
        <taxon>Maricaulales</taxon>
        <taxon>Robiginitomaculaceae</taxon>
    </lineage>
</organism>
<evidence type="ECO:0000259" key="7">
    <source>
        <dbReference type="Pfam" id="PF00724"/>
    </source>
</evidence>
<dbReference type="RefSeq" id="WP_189582917.1">
    <property type="nucleotide sequence ID" value="NZ_BMYV01000001.1"/>
</dbReference>
<keyword evidence="5" id="KW-0560">Oxidoreductase</keyword>
<accession>A0A918KK92</accession>
<dbReference type="PANTHER" id="PTHR43303:SF4">
    <property type="entry name" value="NADPH DEHYDROGENASE C23G7.10C-RELATED"/>
    <property type="match status" value="1"/>
</dbReference>
<sequence length="368" mass="40565">MSNTLFTPFTVRGMTMPNRVVMAPMTRSFSPNGVPGENVVEYYRRRAENNVGLIVTEGTVVDRPGSGNDPNYPKFYGDESLAGWKAVADAVAKTPGKIAPQLWHVGMVRKPGTGHNPDAKSDSPSGLTHTGKSVSAAPTDEDVADMVNSYARSAGYAKELGFDAIEIHGAHGYLIDQFFWDVMNQREDKYGGGLEDRATFAAEIIRECRKAIGEDMPIILRFSQWKQQDYTARLADTPQKLESFLNVFADAGVDVLHCSQRRFWEPEFPEQDENAHLNLAGWAKKLTGLPTITVGSVGLNGDFFEAFQGKGAPAASLDELFERLDKGEFDLVAVGRALLQDPEWATKVKEGRFDELRSYDGKALATLY</sequence>
<evidence type="ECO:0000256" key="6">
    <source>
        <dbReference type="SAM" id="MobiDB-lite"/>
    </source>
</evidence>
<keyword evidence="4" id="KW-0521">NADP</keyword>
<evidence type="ECO:0000256" key="5">
    <source>
        <dbReference type="ARBA" id="ARBA00023002"/>
    </source>
</evidence>